<sequence length="446" mass="47671">MSQSYGEALAFLQKTSTETGNTAFDQIVDVVGEILENRSADSADLLETLLLAKKTAFEHGGGPIALPEGEAAKPLDEAQKLSELYLAPEPPINPETGEAEPVDPPNEFETEDLMSGAALLESVGCGLGTKEMYNVMLALKALGEDPTAKVATVRFFGKFFGINADYYVFETTLKEASAAAEEMEGVVPAEVGTGANGFVYFVTTNLGDPCIKLPDITPQQIKDSRYIKKYLTGDLGAEVSAYPTYPGKEAVYLRAQIARIAATTTLCPSGCFKLGEDDVVEKNEEYVPAAASAMDVSSWCHRYPHIKKQGRCTVYVPEVPEGEEAPEPTEEESEVGPPLLAAISEDEPIGETGAWTAVTSSQVPGIKHTVSGVRSNLWPGAVTVTNGALFINVYVGFGAKGTPYVPLHAPVPMKEYDADLVESIEIPDPPPEEPAEGEEEAPAEEE</sequence>
<evidence type="ECO:0000256" key="3">
    <source>
        <dbReference type="ARBA" id="ARBA00023069"/>
    </source>
</evidence>
<gene>
    <name evidence="7" type="ORF">A3770_03p22590</name>
</gene>
<name>A0A5B8MHJ1_9CHLO</name>
<accession>A0A5B8MHJ1</accession>
<comment type="subcellular location">
    <subcellularLocation>
        <location evidence="1">Cytoplasm</location>
        <location evidence="1">Cytoskeleton</location>
        <location evidence="1">Cilium axoneme</location>
    </subcellularLocation>
</comment>
<dbReference type="Pfam" id="PF04712">
    <property type="entry name" value="Radial_spoke"/>
    <property type="match status" value="2"/>
</dbReference>
<feature type="region of interest" description="Disordered" evidence="6">
    <location>
        <begin position="88"/>
        <end position="107"/>
    </location>
</feature>
<evidence type="ECO:0000256" key="4">
    <source>
        <dbReference type="ARBA" id="ARBA00023212"/>
    </source>
</evidence>
<reference evidence="7 8" key="1">
    <citation type="submission" date="2018-07" db="EMBL/GenBank/DDBJ databases">
        <title>The complete nuclear genome of the prasinophyte Chloropicon primus (CCMP1205).</title>
        <authorList>
            <person name="Pombert J.-F."/>
            <person name="Otis C."/>
            <person name="Turmel M."/>
            <person name="Lemieux C."/>
        </authorList>
    </citation>
    <scope>NUCLEOTIDE SEQUENCE [LARGE SCALE GENOMIC DNA]</scope>
    <source>
        <strain evidence="7 8">CCMP1205</strain>
    </source>
</reference>
<feature type="region of interest" description="Disordered" evidence="6">
    <location>
        <begin position="422"/>
        <end position="446"/>
    </location>
</feature>
<feature type="compositionally biased region" description="Acidic residues" evidence="6">
    <location>
        <begin position="97"/>
        <end position="107"/>
    </location>
</feature>
<evidence type="ECO:0000256" key="1">
    <source>
        <dbReference type="ARBA" id="ARBA00004430"/>
    </source>
</evidence>
<dbReference type="GO" id="GO:0035082">
    <property type="term" value="P:axoneme assembly"/>
    <property type="evidence" value="ECO:0007669"/>
    <property type="project" value="TreeGrafter"/>
</dbReference>
<dbReference type="GO" id="GO:0001534">
    <property type="term" value="C:radial spoke"/>
    <property type="evidence" value="ECO:0007669"/>
    <property type="project" value="InterPro"/>
</dbReference>
<evidence type="ECO:0000256" key="6">
    <source>
        <dbReference type="SAM" id="MobiDB-lite"/>
    </source>
</evidence>
<dbReference type="Proteomes" id="UP000316726">
    <property type="component" value="Chromosome 3"/>
</dbReference>
<dbReference type="EMBL" id="CP031036">
    <property type="protein sequence ID" value="QDZ19741.1"/>
    <property type="molecule type" value="Genomic_DNA"/>
</dbReference>
<proteinExistence type="predicted"/>
<dbReference type="OrthoDB" id="272202at2759"/>
<evidence type="ECO:0000313" key="8">
    <source>
        <dbReference type="Proteomes" id="UP000316726"/>
    </source>
</evidence>
<evidence type="ECO:0000313" key="7">
    <source>
        <dbReference type="EMBL" id="QDZ19741.1"/>
    </source>
</evidence>
<dbReference type="PANTHER" id="PTHR13159:SF0">
    <property type="entry name" value="RADIAL SPOKE HEAD 6 HOMOLOG A"/>
    <property type="match status" value="1"/>
</dbReference>
<evidence type="ECO:0000256" key="5">
    <source>
        <dbReference type="ARBA" id="ARBA00023273"/>
    </source>
</evidence>
<dbReference type="InterPro" id="IPR006802">
    <property type="entry name" value="Radial_spoke"/>
</dbReference>
<protein>
    <submittedName>
        <fullName evidence="7">Radial spokehead protein</fullName>
    </submittedName>
</protein>
<keyword evidence="8" id="KW-1185">Reference proteome</keyword>
<keyword evidence="2" id="KW-0963">Cytoplasm</keyword>
<feature type="compositionally biased region" description="Acidic residues" evidence="6">
    <location>
        <begin position="430"/>
        <end position="446"/>
    </location>
</feature>
<evidence type="ECO:0000256" key="2">
    <source>
        <dbReference type="ARBA" id="ARBA00022490"/>
    </source>
</evidence>
<dbReference type="PANTHER" id="PTHR13159">
    <property type="entry name" value="RADIAL SPOKEHEAD-RELATED"/>
    <property type="match status" value="1"/>
</dbReference>
<keyword evidence="3" id="KW-0969">Cilium</keyword>
<dbReference type="AlphaFoldDB" id="A0A5B8MHJ1"/>
<keyword evidence="5" id="KW-0966">Cell projection</keyword>
<keyword evidence="4" id="KW-0206">Cytoskeleton</keyword>
<dbReference type="STRING" id="1764295.A0A5B8MHJ1"/>
<dbReference type="GO" id="GO:0060294">
    <property type="term" value="P:cilium movement involved in cell motility"/>
    <property type="evidence" value="ECO:0007669"/>
    <property type="project" value="InterPro"/>
</dbReference>
<dbReference type="CDD" id="cd22963">
    <property type="entry name" value="DD_CrRSP4-like"/>
    <property type="match status" value="1"/>
</dbReference>
<organism evidence="7 8">
    <name type="scientific">Chloropicon primus</name>
    <dbReference type="NCBI Taxonomy" id="1764295"/>
    <lineage>
        <taxon>Eukaryota</taxon>
        <taxon>Viridiplantae</taxon>
        <taxon>Chlorophyta</taxon>
        <taxon>Chloropicophyceae</taxon>
        <taxon>Chloropicales</taxon>
        <taxon>Chloropicaceae</taxon>
        <taxon>Chloropicon</taxon>
    </lineage>
</organism>